<comment type="caution">
    <text evidence="20">The sequence shown here is derived from an EMBL/GenBank/DDBJ whole genome shotgun (WGS) entry which is preliminary data.</text>
</comment>
<evidence type="ECO:0000256" key="6">
    <source>
        <dbReference type="ARBA" id="ARBA00022475"/>
    </source>
</evidence>
<dbReference type="EMBL" id="JAMPKM010000014">
    <property type="protein sequence ID" value="MEP0819443.1"/>
    <property type="molecule type" value="Genomic_DNA"/>
</dbReference>
<evidence type="ECO:0000256" key="7">
    <source>
        <dbReference type="ARBA" id="ARBA00022519"/>
    </source>
</evidence>
<evidence type="ECO:0000259" key="18">
    <source>
        <dbReference type="Pfam" id="PF02706"/>
    </source>
</evidence>
<keyword evidence="15" id="KW-0829">Tyrosine-protein kinase</keyword>
<evidence type="ECO:0000256" key="11">
    <source>
        <dbReference type="ARBA" id="ARBA00022777"/>
    </source>
</evidence>
<evidence type="ECO:0000313" key="20">
    <source>
        <dbReference type="EMBL" id="MEP0819443.1"/>
    </source>
</evidence>
<evidence type="ECO:0000256" key="13">
    <source>
        <dbReference type="ARBA" id="ARBA00022989"/>
    </source>
</evidence>
<keyword evidence="7" id="KW-0997">Cell inner membrane</keyword>
<evidence type="ECO:0000256" key="12">
    <source>
        <dbReference type="ARBA" id="ARBA00022840"/>
    </source>
</evidence>
<evidence type="ECO:0000256" key="5">
    <source>
        <dbReference type="ARBA" id="ARBA00011903"/>
    </source>
</evidence>
<keyword evidence="11" id="KW-0418">Kinase</keyword>
<evidence type="ECO:0000256" key="4">
    <source>
        <dbReference type="ARBA" id="ARBA00008883"/>
    </source>
</evidence>
<keyword evidence="6" id="KW-1003">Cell membrane</keyword>
<dbReference type="NCBIfam" id="TIGR01007">
    <property type="entry name" value="eps_fam"/>
    <property type="match status" value="1"/>
</dbReference>
<feature type="domain" description="Polysaccharide chain length determinant N-terminal" evidence="18">
    <location>
        <begin position="39"/>
        <end position="133"/>
    </location>
</feature>
<comment type="similarity">
    <text evidence="3">Belongs to the CpsD/CapB family.</text>
</comment>
<evidence type="ECO:0000256" key="17">
    <source>
        <dbReference type="SAM" id="Coils"/>
    </source>
</evidence>
<keyword evidence="8 20" id="KW-0808">Transferase</keyword>
<sequence>MEPSPYSLVPGNLQPPGELQPQALPLTYYAPQPYYAPKDELDLKSFLEVLRRRALIVASVAIAVTATTWGWTWSQTPIYKGDFQVLVEPVTDTPSPQQLLQENQNALQPTFDYATQIEVLRSPGLLAPAVSKLQKLYPDLNYGSLVSNLTITQLSNTKILLVSYRDSDPKKVHTVLESLSDLYLNYGVQQRQVSLQQGTQFVDGQLPKLRERVSSLQEELEKFRQRYSLIDPESRGNELSELISDVEKQQQEARTQLIEAQSLYGTLQNQVGYRPTEAIAAASLSESPRYQQLLNQIQEVEAQIAVELARFQPTSPNIQILEDKKQQLEALLGEESQKVLGNQTRPSGADGNLTSISLDLSKQLVNTANQVQVLQMRNLALAEVERNLKQNFELVPALARQYTDLQRELKVATESLNRFLGTKETLQIEASQKAIPWQVISAPQEPQQPISPNTPRNLALGVVAGLLLGTGAALLTEKLDNVFHSPTDLKDLTRLPLLGVVPFQKRLPEPAYGVVAPRFTLPEQNLAPEFSEQSQLETFNLENSPVASPSHYTTSPFLESFRSLYTNVRLLGSDTPIRSLVVGSAVPAEGKSTISLQLAKAAAAMGQRVLLVDADMRRPQVHTYLGLANMRGLSHLIATNVTAEEVIQRSPSDENLFIITAGQIPPDPTKLLSSKKMQNLMEELQESFDLVIYDTPPVLGLADSSILATYTDGIIMVVGLGKTDRSTLVMALDSLRISSTPVLGIVANGIKGYTTQSYDYYNRYYTQKRDSVPLEIPANLS</sequence>
<keyword evidence="13" id="KW-1133">Transmembrane helix</keyword>
<evidence type="ECO:0000256" key="9">
    <source>
        <dbReference type="ARBA" id="ARBA00022692"/>
    </source>
</evidence>
<comment type="catalytic activity">
    <reaction evidence="16">
        <text>L-tyrosyl-[protein] + ATP = O-phospho-L-tyrosyl-[protein] + ADP + H(+)</text>
        <dbReference type="Rhea" id="RHEA:10596"/>
        <dbReference type="Rhea" id="RHEA-COMP:10136"/>
        <dbReference type="Rhea" id="RHEA-COMP:20101"/>
        <dbReference type="ChEBI" id="CHEBI:15378"/>
        <dbReference type="ChEBI" id="CHEBI:30616"/>
        <dbReference type="ChEBI" id="CHEBI:46858"/>
        <dbReference type="ChEBI" id="CHEBI:61978"/>
        <dbReference type="ChEBI" id="CHEBI:456216"/>
        <dbReference type="EC" id="2.7.10.2"/>
    </reaction>
</comment>
<dbReference type="SUPFAM" id="SSF52540">
    <property type="entry name" value="P-loop containing nucleoside triphosphate hydrolases"/>
    <property type="match status" value="1"/>
</dbReference>
<comment type="similarity">
    <text evidence="2">Belongs to the CpsC/CapA family.</text>
</comment>
<dbReference type="Pfam" id="PF13614">
    <property type="entry name" value="AAA_31"/>
    <property type="match status" value="1"/>
</dbReference>
<evidence type="ECO:0000256" key="2">
    <source>
        <dbReference type="ARBA" id="ARBA00006683"/>
    </source>
</evidence>
<proteinExistence type="inferred from homology"/>
<evidence type="ECO:0000256" key="16">
    <source>
        <dbReference type="ARBA" id="ARBA00051245"/>
    </source>
</evidence>
<evidence type="ECO:0000313" key="21">
    <source>
        <dbReference type="Proteomes" id="UP001464891"/>
    </source>
</evidence>
<feature type="coiled-coil region" evidence="17">
    <location>
        <begin position="206"/>
        <end position="263"/>
    </location>
</feature>
<dbReference type="InterPro" id="IPR027417">
    <property type="entry name" value="P-loop_NTPase"/>
</dbReference>
<evidence type="ECO:0000256" key="10">
    <source>
        <dbReference type="ARBA" id="ARBA00022741"/>
    </source>
</evidence>
<evidence type="ECO:0000256" key="8">
    <source>
        <dbReference type="ARBA" id="ARBA00022679"/>
    </source>
</evidence>
<keyword evidence="12" id="KW-0067">ATP-binding</keyword>
<dbReference type="PANTHER" id="PTHR32309:SF13">
    <property type="entry name" value="FERRIC ENTEROBACTIN TRANSPORT PROTEIN FEPE"/>
    <property type="match status" value="1"/>
</dbReference>
<evidence type="ECO:0000256" key="14">
    <source>
        <dbReference type="ARBA" id="ARBA00023136"/>
    </source>
</evidence>
<dbReference type="Gene3D" id="3.40.50.300">
    <property type="entry name" value="P-loop containing nucleotide triphosphate hydrolases"/>
    <property type="match status" value="1"/>
</dbReference>
<keyword evidence="14" id="KW-0472">Membrane</keyword>
<comment type="similarity">
    <text evidence="4">Belongs to the etk/wzc family.</text>
</comment>
<feature type="coiled-coil region" evidence="17">
    <location>
        <begin position="290"/>
        <end position="338"/>
    </location>
</feature>
<keyword evidence="10" id="KW-0547">Nucleotide-binding</keyword>
<feature type="domain" description="AAA" evidence="19">
    <location>
        <begin position="590"/>
        <end position="717"/>
    </location>
</feature>
<keyword evidence="9" id="KW-0812">Transmembrane</keyword>
<protein>
    <recommendedName>
        <fullName evidence="5">non-specific protein-tyrosine kinase</fullName>
        <ecNumber evidence="5">2.7.10.2</ecNumber>
    </recommendedName>
</protein>
<keyword evidence="21" id="KW-1185">Reference proteome</keyword>
<dbReference type="PANTHER" id="PTHR32309">
    <property type="entry name" value="TYROSINE-PROTEIN KINASE"/>
    <property type="match status" value="1"/>
</dbReference>
<keyword evidence="17" id="KW-0175">Coiled coil</keyword>
<evidence type="ECO:0000259" key="19">
    <source>
        <dbReference type="Pfam" id="PF13614"/>
    </source>
</evidence>
<dbReference type="RefSeq" id="WP_190440182.1">
    <property type="nucleotide sequence ID" value="NZ_JAMPKM010000014.1"/>
</dbReference>
<evidence type="ECO:0000256" key="1">
    <source>
        <dbReference type="ARBA" id="ARBA00004429"/>
    </source>
</evidence>
<accession>A0ABV0JDS5</accession>
<evidence type="ECO:0000256" key="15">
    <source>
        <dbReference type="ARBA" id="ARBA00023137"/>
    </source>
</evidence>
<organism evidence="20 21">
    <name type="scientific">Trichocoleus desertorum GB2-A4</name>
    <dbReference type="NCBI Taxonomy" id="2933944"/>
    <lineage>
        <taxon>Bacteria</taxon>
        <taxon>Bacillati</taxon>
        <taxon>Cyanobacteriota</taxon>
        <taxon>Cyanophyceae</taxon>
        <taxon>Leptolyngbyales</taxon>
        <taxon>Trichocoleusaceae</taxon>
        <taxon>Trichocoleus</taxon>
    </lineage>
</organism>
<evidence type="ECO:0000256" key="3">
    <source>
        <dbReference type="ARBA" id="ARBA00007316"/>
    </source>
</evidence>
<dbReference type="InterPro" id="IPR005702">
    <property type="entry name" value="Wzc-like_C"/>
</dbReference>
<dbReference type="Pfam" id="PF02706">
    <property type="entry name" value="Wzz"/>
    <property type="match status" value="1"/>
</dbReference>
<dbReference type="InterPro" id="IPR003856">
    <property type="entry name" value="LPS_length_determ_N"/>
</dbReference>
<gene>
    <name evidence="20" type="ORF">NC998_20285</name>
</gene>
<reference evidence="20 21" key="1">
    <citation type="submission" date="2022-04" db="EMBL/GenBank/DDBJ databases">
        <title>Positive selection, recombination, and allopatry shape intraspecific diversity of widespread and dominant cyanobacteria.</title>
        <authorList>
            <person name="Wei J."/>
            <person name="Shu W."/>
            <person name="Hu C."/>
        </authorList>
    </citation>
    <scope>NUCLEOTIDE SEQUENCE [LARGE SCALE GENOMIC DNA]</scope>
    <source>
        <strain evidence="20 21">GB2-A4</strain>
    </source>
</reference>
<comment type="subcellular location">
    <subcellularLocation>
        <location evidence="1">Cell inner membrane</location>
        <topology evidence="1">Multi-pass membrane protein</topology>
    </subcellularLocation>
</comment>
<dbReference type="GO" id="GO:0004715">
    <property type="term" value="F:non-membrane spanning protein tyrosine kinase activity"/>
    <property type="evidence" value="ECO:0007669"/>
    <property type="project" value="UniProtKB-EC"/>
</dbReference>
<dbReference type="InterPro" id="IPR025669">
    <property type="entry name" value="AAA_dom"/>
</dbReference>
<dbReference type="EC" id="2.7.10.2" evidence="5"/>
<name>A0ABV0JDS5_9CYAN</name>
<dbReference type="Proteomes" id="UP001464891">
    <property type="component" value="Unassembled WGS sequence"/>
</dbReference>
<dbReference type="InterPro" id="IPR050445">
    <property type="entry name" value="Bact_polysacc_biosynth/exp"/>
</dbReference>
<dbReference type="CDD" id="cd05387">
    <property type="entry name" value="BY-kinase"/>
    <property type="match status" value="1"/>
</dbReference>